<feature type="region of interest" description="Disordered" evidence="1">
    <location>
        <begin position="1"/>
        <end position="68"/>
    </location>
</feature>
<evidence type="ECO:0000313" key="3">
    <source>
        <dbReference type="Proteomes" id="UP000694251"/>
    </source>
</evidence>
<evidence type="ECO:0000313" key="2">
    <source>
        <dbReference type="EMBL" id="KAG7536773.1"/>
    </source>
</evidence>
<feature type="compositionally biased region" description="Polar residues" evidence="1">
    <location>
        <begin position="1"/>
        <end position="15"/>
    </location>
</feature>
<evidence type="ECO:0000256" key="1">
    <source>
        <dbReference type="SAM" id="MobiDB-lite"/>
    </source>
</evidence>
<feature type="compositionally biased region" description="Low complexity" evidence="1">
    <location>
        <begin position="17"/>
        <end position="26"/>
    </location>
</feature>
<gene>
    <name evidence="2" type="ORF">ISN44_As13g006950</name>
</gene>
<dbReference type="Proteomes" id="UP000694251">
    <property type="component" value="Chromosome 13"/>
</dbReference>
<proteinExistence type="predicted"/>
<feature type="compositionally biased region" description="Basic and acidic residues" evidence="1">
    <location>
        <begin position="57"/>
        <end position="68"/>
    </location>
</feature>
<organism evidence="2 3">
    <name type="scientific">Arabidopsis suecica</name>
    <name type="common">Swedish thale-cress</name>
    <name type="synonym">Cardaminopsis suecica</name>
    <dbReference type="NCBI Taxonomy" id="45249"/>
    <lineage>
        <taxon>Eukaryota</taxon>
        <taxon>Viridiplantae</taxon>
        <taxon>Streptophyta</taxon>
        <taxon>Embryophyta</taxon>
        <taxon>Tracheophyta</taxon>
        <taxon>Spermatophyta</taxon>
        <taxon>Magnoliopsida</taxon>
        <taxon>eudicotyledons</taxon>
        <taxon>Gunneridae</taxon>
        <taxon>Pentapetalae</taxon>
        <taxon>rosids</taxon>
        <taxon>malvids</taxon>
        <taxon>Brassicales</taxon>
        <taxon>Brassicaceae</taxon>
        <taxon>Camelineae</taxon>
        <taxon>Arabidopsis</taxon>
    </lineage>
</organism>
<sequence length="68" mass="7087">MVVSNGGSNLTNKQFTGDDVVVVDSSGDGHEAIDDDDDDAAASSHMELDSAVTNDDGDVRVSESERSE</sequence>
<dbReference type="EMBL" id="JAEFBJ010000013">
    <property type="protein sequence ID" value="KAG7536773.1"/>
    <property type="molecule type" value="Genomic_DNA"/>
</dbReference>
<protein>
    <submittedName>
        <fullName evidence="2">Uncharacterized protein</fullName>
    </submittedName>
</protein>
<comment type="caution">
    <text evidence="2">The sequence shown here is derived from an EMBL/GenBank/DDBJ whole genome shotgun (WGS) entry which is preliminary data.</text>
</comment>
<dbReference type="AlphaFoldDB" id="A0A8T1XXZ9"/>
<keyword evidence="3" id="KW-1185">Reference proteome</keyword>
<name>A0A8T1XXZ9_ARASU</name>
<reference evidence="2 3" key="1">
    <citation type="submission" date="2020-12" db="EMBL/GenBank/DDBJ databases">
        <title>Concerted genomic and epigenomic changes stabilize Arabidopsis allopolyploids.</title>
        <authorList>
            <person name="Chen Z."/>
        </authorList>
    </citation>
    <scope>NUCLEOTIDE SEQUENCE [LARGE SCALE GENOMIC DNA]</scope>
    <source>
        <strain evidence="2">As9502</strain>
        <tissue evidence="2">Leaf</tissue>
    </source>
</reference>
<accession>A0A8T1XXZ9</accession>